<evidence type="ECO:0000313" key="10">
    <source>
        <dbReference type="Proteomes" id="UP000095300"/>
    </source>
</evidence>
<keyword evidence="10" id="KW-1185">Reference proteome</keyword>
<evidence type="ECO:0000256" key="4">
    <source>
        <dbReference type="ARBA" id="ARBA00022824"/>
    </source>
</evidence>
<dbReference type="GO" id="GO:0006950">
    <property type="term" value="P:response to stress"/>
    <property type="evidence" value="ECO:0007669"/>
    <property type="project" value="UniProtKB-ARBA"/>
</dbReference>
<comment type="subcellular location">
    <subcellularLocation>
        <location evidence="1 7">Endoplasmic reticulum membrane</location>
        <topology evidence="1 7">Multi-pass membrane protein</topology>
    </subcellularLocation>
</comment>
<evidence type="ECO:0000256" key="5">
    <source>
        <dbReference type="ARBA" id="ARBA00022989"/>
    </source>
</evidence>
<protein>
    <recommendedName>
        <fullName evidence="7">Derlin</fullName>
    </recommendedName>
</protein>
<dbReference type="SUPFAM" id="SSF144091">
    <property type="entry name" value="Rhomboid-like"/>
    <property type="match status" value="1"/>
</dbReference>
<feature type="transmembrane region" description="Helical" evidence="7">
    <location>
        <begin position="17"/>
        <end position="36"/>
    </location>
</feature>
<dbReference type="Pfam" id="PF04511">
    <property type="entry name" value="DER1"/>
    <property type="match status" value="1"/>
</dbReference>
<dbReference type="EnsemblMetazoa" id="SCAU006831-RA">
    <property type="protein sequence ID" value="SCAU006831-PA"/>
    <property type="gene ID" value="SCAU006831"/>
</dbReference>
<dbReference type="VEuPathDB" id="VectorBase:SCAU006831"/>
<keyword evidence="6 7" id="KW-0472">Membrane</keyword>
<comment type="similarity">
    <text evidence="2 7">Belongs to the derlin family.</text>
</comment>
<feature type="transmembrane region" description="Helical" evidence="7">
    <location>
        <begin position="100"/>
        <end position="133"/>
    </location>
</feature>
<evidence type="ECO:0000256" key="8">
    <source>
        <dbReference type="SAM" id="MobiDB-lite"/>
    </source>
</evidence>
<evidence type="ECO:0000256" key="3">
    <source>
        <dbReference type="ARBA" id="ARBA00022692"/>
    </source>
</evidence>
<dbReference type="AlphaFoldDB" id="A0A1I8PCN4"/>
<feature type="compositionally biased region" description="Gly residues" evidence="8">
    <location>
        <begin position="233"/>
        <end position="244"/>
    </location>
</feature>
<name>A0A1I8PCN4_STOCA</name>
<dbReference type="Proteomes" id="UP000095300">
    <property type="component" value="Unassembled WGS sequence"/>
</dbReference>
<dbReference type="GO" id="GO:0005789">
    <property type="term" value="C:endoplasmic reticulum membrane"/>
    <property type="evidence" value="ECO:0007669"/>
    <property type="project" value="UniProtKB-SubCell"/>
</dbReference>
<comment type="function">
    <text evidence="7">May be involved in the degradation of misfolded endoplasmic reticulum (ER) luminal proteins.</text>
</comment>
<keyword evidence="5 7" id="KW-1133">Transmembrane helix</keyword>
<feature type="transmembrane region" description="Helical" evidence="7">
    <location>
        <begin position="165"/>
        <end position="185"/>
    </location>
</feature>
<dbReference type="OrthoDB" id="19102at2759"/>
<keyword evidence="3 7" id="KW-0812">Transmembrane</keyword>
<gene>
    <name evidence="9" type="primary">106084051</name>
</gene>
<evidence type="ECO:0000256" key="1">
    <source>
        <dbReference type="ARBA" id="ARBA00004477"/>
    </source>
</evidence>
<evidence type="ECO:0000256" key="7">
    <source>
        <dbReference type="RuleBase" id="RU363059"/>
    </source>
</evidence>
<accession>A0A1I8PCN4</accession>
<dbReference type="STRING" id="35570.A0A1I8PCN4"/>
<dbReference type="PANTHER" id="PTHR11009">
    <property type="entry name" value="DER1-LIKE PROTEIN, DERLIN"/>
    <property type="match status" value="1"/>
</dbReference>
<keyword evidence="4 7" id="KW-0256">Endoplasmic reticulum</keyword>
<reference evidence="9" key="1">
    <citation type="submission" date="2020-05" db="UniProtKB">
        <authorList>
            <consortium name="EnsemblMetazoa"/>
        </authorList>
    </citation>
    <scope>IDENTIFICATION</scope>
    <source>
        <strain evidence="9">USDA</strain>
    </source>
</reference>
<proteinExistence type="inferred from homology"/>
<dbReference type="InterPro" id="IPR007599">
    <property type="entry name" value="DER1"/>
</dbReference>
<evidence type="ECO:0000313" key="9">
    <source>
        <dbReference type="EnsemblMetazoa" id="SCAU006831-PA"/>
    </source>
</evidence>
<dbReference type="KEGG" id="scac:106084051"/>
<dbReference type="InterPro" id="IPR035952">
    <property type="entry name" value="Rhomboid-like_sf"/>
</dbReference>
<sequence>MADAGQWFKQLPRFTRYWLAGTISMSLLTRFGVLPLQHMYLARDLVLTKMHLWRCATSLFVYPLTPSTGFHFLINCYFITQYSARLEKDQFGRSPADYLYLQLIVSAVAVLGGLLFNVAFLMDLLVVAVTYIWCQLNKEVIVNFWFGSRFKAIYLPWVLAGMELIFQGSIASLIGIFIGHFYYFLKFQYPQELGGNAFLETPSILKQYVPDISGGVSYFGVPPASRADQRPAAGGGGGGGGGGFPNAWGRGNTLGR</sequence>
<evidence type="ECO:0000256" key="2">
    <source>
        <dbReference type="ARBA" id="ARBA00008917"/>
    </source>
</evidence>
<feature type="transmembrane region" description="Helical" evidence="7">
    <location>
        <begin position="57"/>
        <end position="80"/>
    </location>
</feature>
<feature type="region of interest" description="Disordered" evidence="8">
    <location>
        <begin position="229"/>
        <end position="256"/>
    </location>
</feature>
<evidence type="ECO:0000256" key="6">
    <source>
        <dbReference type="ARBA" id="ARBA00023136"/>
    </source>
</evidence>
<organism evidence="9 10">
    <name type="scientific">Stomoxys calcitrans</name>
    <name type="common">Stable fly</name>
    <name type="synonym">Conops calcitrans</name>
    <dbReference type="NCBI Taxonomy" id="35570"/>
    <lineage>
        <taxon>Eukaryota</taxon>
        <taxon>Metazoa</taxon>
        <taxon>Ecdysozoa</taxon>
        <taxon>Arthropoda</taxon>
        <taxon>Hexapoda</taxon>
        <taxon>Insecta</taxon>
        <taxon>Pterygota</taxon>
        <taxon>Neoptera</taxon>
        <taxon>Endopterygota</taxon>
        <taxon>Diptera</taxon>
        <taxon>Brachycera</taxon>
        <taxon>Muscomorpha</taxon>
        <taxon>Muscoidea</taxon>
        <taxon>Muscidae</taxon>
        <taxon>Stomoxys</taxon>
    </lineage>
</organism>